<dbReference type="GeneID" id="13447081"/>
<evidence type="ECO:0000313" key="3">
    <source>
        <dbReference type="Proteomes" id="UP000007259"/>
    </source>
</evidence>
<reference evidence="2 3" key="1">
    <citation type="journal article" date="2011" name="Genome Res.">
        <title>Chromosome and gene copy number variation allow major structural change between species and strains of Leishmania.</title>
        <authorList>
            <person name="Rogers M.B."/>
            <person name="Hilley J.D."/>
            <person name="Dickens N.J."/>
            <person name="Wilkes J."/>
            <person name="Bates P.A."/>
            <person name="Depledge D.P."/>
            <person name="Harris D."/>
            <person name="Her Y."/>
            <person name="Herzyk P."/>
            <person name="Imamura H."/>
            <person name="Otto T.D."/>
            <person name="Sanders M."/>
            <person name="Seeger K."/>
            <person name="Dujardin J.C."/>
            <person name="Berriman M."/>
            <person name="Smith D.F."/>
            <person name="Hertz-Fowler C."/>
            <person name="Mottram J.C."/>
        </authorList>
    </citation>
    <scope>NUCLEOTIDE SEQUENCE [LARGE SCALE GENOMIC DNA]</scope>
    <source>
        <strain evidence="2 3">MHOM/GT/2001/U1103</strain>
    </source>
</reference>
<keyword evidence="3" id="KW-1185">Reference proteome</keyword>
<dbReference type="Proteomes" id="UP000007259">
    <property type="component" value="Chromosome 8"/>
</dbReference>
<gene>
    <name evidence="2" type="ORF">LMXM_08_29_2070</name>
</gene>
<dbReference type="RefSeq" id="XP_003872350.1">
    <property type="nucleotide sequence ID" value="XM_003872301.1"/>
</dbReference>
<organism evidence="2 3">
    <name type="scientific">Leishmania mexicana (strain MHOM/GT/2001/U1103)</name>
    <dbReference type="NCBI Taxonomy" id="929439"/>
    <lineage>
        <taxon>Eukaryota</taxon>
        <taxon>Discoba</taxon>
        <taxon>Euglenozoa</taxon>
        <taxon>Kinetoplastea</taxon>
        <taxon>Metakinetoplastina</taxon>
        <taxon>Trypanosomatida</taxon>
        <taxon>Trypanosomatidae</taxon>
        <taxon>Leishmaniinae</taxon>
        <taxon>Leishmania</taxon>
    </lineage>
</organism>
<dbReference type="AlphaFoldDB" id="E9ALL6"/>
<evidence type="ECO:0000313" key="2">
    <source>
        <dbReference type="EMBL" id="CBZ23821.1"/>
    </source>
</evidence>
<proteinExistence type="predicted"/>
<dbReference type="EMBL" id="FR799561">
    <property type="protein sequence ID" value="CBZ23821.1"/>
    <property type="molecule type" value="Genomic_DNA"/>
</dbReference>
<evidence type="ECO:0000256" key="1">
    <source>
        <dbReference type="SAM" id="MobiDB-lite"/>
    </source>
</evidence>
<dbReference type="VEuPathDB" id="TriTrypDB:LmxM.08_29.2070"/>
<dbReference type="OrthoDB" id="267153at2759"/>
<sequence length="444" mass="46259">MTLPPALTTTEATAGRVLGAVYAPPLKALNRKMTAHRSSLLPCLSVATASSLRPARVKSITAAAAAAATAPTMVTAVASVSRLADAATTHPLLSQLLRASVPAASVELPQQPEEVTVAEAVEALGGSDVVEELLSQLNGVAHSADANDDGAFANAIETCVQQTLGASEVSVDAIEGHEIAVTGEEGGESGTRASPLVNVTIPLTVSDFHAATFTSLAAHQRRSRLSNPTAASAPRRNYSSCLVLRVQRCRGVLALRIVNVRYEGTSGTSHSTLRGVASDTEDQKKKRRVREKNQRQRCTAPRQHRQPASRKERGSTTGVDVVASCAPPAPSDAEDIVAGTVVGEVESFSIGSADTRPWSSAVALVDGRSLRASAASPTHSQRTPKGAGSLRQGSRTTAAVHHAATKSRADAVLFDPCCPETTTPFNAQHRPVTYNATIAFQAPL</sequence>
<accession>E9ALL6</accession>
<feature type="region of interest" description="Disordered" evidence="1">
    <location>
        <begin position="266"/>
        <end position="320"/>
    </location>
</feature>
<name>E9ALL6_LEIMU</name>
<feature type="region of interest" description="Disordered" evidence="1">
    <location>
        <begin position="372"/>
        <end position="402"/>
    </location>
</feature>
<dbReference type="OMA" id="HRPVTYN"/>
<protein>
    <submittedName>
        <fullName evidence="2">Uncharacterized protein</fullName>
    </submittedName>
</protein>
<dbReference type="PhylomeDB" id="E9ALL6"/>
<dbReference type="KEGG" id="lmi:LMXM_08_29_2070"/>